<dbReference type="Pfam" id="PF00067">
    <property type="entry name" value="p450"/>
    <property type="match status" value="2"/>
</dbReference>
<dbReference type="GO" id="GO:0016020">
    <property type="term" value="C:membrane"/>
    <property type="evidence" value="ECO:0007669"/>
    <property type="project" value="UniProtKB-SubCell"/>
</dbReference>
<comment type="cofactor">
    <cofactor evidence="1 10">
        <name>heme</name>
        <dbReference type="ChEBI" id="CHEBI:30413"/>
    </cofactor>
</comment>
<dbReference type="PANTHER" id="PTHR47943:SF9">
    <property type="entry name" value="CYTOCHROME P450"/>
    <property type="match status" value="1"/>
</dbReference>
<comment type="similarity">
    <text evidence="3 11">Belongs to the cytochrome P450 family.</text>
</comment>
<evidence type="ECO:0000256" key="1">
    <source>
        <dbReference type="ARBA" id="ARBA00001971"/>
    </source>
</evidence>
<evidence type="ECO:0000256" key="9">
    <source>
        <dbReference type="ARBA" id="ARBA00023136"/>
    </source>
</evidence>
<proteinExistence type="inferred from homology"/>
<name>A0A9Q1KRP4_9CARY</name>
<dbReference type="PRINTS" id="PR00463">
    <property type="entry name" value="EP450I"/>
</dbReference>
<evidence type="ECO:0000256" key="5">
    <source>
        <dbReference type="ARBA" id="ARBA00022723"/>
    </source>
</evidence>
<evidence type="ECO:0000256" key="6">
    <source>
        <dbReference type="ARBA" id="ARBA00023002"/>
    </source>
</evidence>
<comment type="caution">
    <text evidence="12">The sequence shown here is derived from an EMBL/GenBank/DDBJ whole genome shotgun (WGS) entry which is preliminary data.</text>
</comment>
<protein>
    <recommendedName>
        <fullName evidence="14">Cytochrome P450</fullName>
    </recommendedName>
</protein>
<dbReference type="AlphaFoldDB" id="A0A9Q1KRP4"/>
<dbReference type="SUPFAM" id="SSF48264">
    <property type="entry name" value="Cytochrome P450"/>
    <property type="match status" value="2"/>
</dbReference>
<dbReference type="Gene3D" id="1.10.630.10">
    <property type="entry name" value="Cytochrome P450"/>
    <property type="match status" value="2"/>
</dbReference>
<evidence type="ECO:0000256" key="4">
    <source>
        <dbReference type="ARBA" id="ARBA00022617"/>
    </source>
</evidence>
<dbReference type="OrthoDB" id="2789670at2759"/>
<dbReference type="PANTHER" id="PTHR47943">
    <property type="entry name" value="CYTOCHROME P450 93A3-LIKE"/>
    <property type="match status" value="1"/>
</dbReference>
<reference evidence="12" key="1">
    <citation type="submission" date="2022-04" db="EMBL/GenBank/DDBJ databases">
        <title>Carnegiea gigantea Genome sequencing and assembly v2.</title>
        <authorList>
            <person name="Copetti D."/>
            <person name="Sanderson M.J."/>
            <person name="Burquez A."/>
            <person name="Wojciechowski M.F."/>
        </authorList>
    </citation>
    <scope>NUCLEOTIDE SEQUENCE</scope>
    <source>
        <strain evidence="12">SGP5-SGP5p</strain>
        <tissue evidence="12">Aerial part</tissue>
    </source>
</reference>
<feature type="binding site" description="axial binding residue" evidence="10">
    <location>
        <position position="519"/>
    </location>
    <ligand>
        <name>heme</name>
        <dbReference type="ChEBI" id="CHEBI:30413"/>
    </ligand>
    <ligandPart>
        <name>Fe</name>
        <dbReference type="ChEBI" id="CHEBI:18248"/>
    </ligandPart>
</feature>
<keyword evidence="8 11" id="KW-0503">Monooxygenase</keyword>
<keyword evidence="7 10" id="KW-0408">Iron</keyword>
<organism evidence="12 13">
    <name type="scientific">Carnegiea gigantea</name>
    <dbReference type="NCBI Taxonomy" id="171969"/>
    <lineage>
        <taxon>Eukaryota</taxon>
        <taxon>Viridiplantae</taxon>
        <taxon>Streptophyta</taxon>
        <taxon>Embryophyta</taxon>
        <taxon>Tracheophyta</taxon>
        <taxon>Spermatophyta</taxon>
        <taxon>Magnoliopsida</taxon>
        <taxon>eudicotyledons</taxon>
        <taxon>Gunneridae</taxon>
        <taxon>Pentapetalae</taxon>
        <taxon>Caryophyllales</taxon>
        <taxon>Cactineae</taxon>
        <taxon>Cactaceae</taxon>
        <taxon>Cactoideae</taxon>
        <taxon>Echinocereeae</taxon>
        <taxon>Carnegiea</taxon>
    </lineage>
</organism>
<evidence type="ECO:0000256" key="2">
    <source>
        <dbReference type="ARBA" id="ARBA00004370"/>
    </source>
</evidence>
<dbReference type="Proteomes" id="UP001153076">
    <property type="component" value="Unassembled WGS sequence"/>
</dbReference>
<dbReference type="CDD" id="cd11072">
    <property type="entry name" value="CYP71-like"/>
    <property type="match status" value="1"/>
</dbReference>
<evidence type="ECO:0000256" key="7">
    <source>
        <dbReference type="ARBA" id="ARBA00023004"/>
    </source>
</evidence>
<keyword evidence="5 10" id="KW-0479">Metal-binding</keyword>
<dbReference type="InterPro" id="IPR036396">
    <property type="entry name" value="Cyt_P450_sf"/>
</dbReference>
<dbReference type="FunFam" id="1.10.630.10:FF:000011">
    <property type="entry name" value="Cytochrome P450 83B1"/>
    <property type="match status" value="1"/>
</dbReference>
<keyword evidence="6 11" id="KW-0560">Oxidoreductase</keyword>
<evidence type="ECO:0000256" key="3">
    <source>
        <dbReference type="ARBA" id="ARBA00010617"/>
    </source>
</evidence>
<dbReference type="GO" id="GO:0020037">
    <property type="term" value="F:heme binding"/>
    <property type="evidence" value="ECO:0007669"/>
    <property type="project" value="InterPro"/>
</dbReference>
<evidence type="ECO:0000256" key="8">
    <source>
        <dbReference type="ARBA" id="ARBA00023033"/>
    </source>
</evidence>
<sequence>MGRDIDVHGQDFELIPFGAGRRVCPGMQLGLLTVKLVVAQFAHCFTWELPDGMQPEKLDMNEEFGLSMLRSSKLLAIPSYRLQMPPLVIAVLISLPFLMLLFRARPKPGPALPPGPRPLPIIGNLHMLGHLPHRALAKLAQKYGPIMSLRLGHVPAVVISSPNAAEAFLKQHDAIFANRPVIQAGVYLSYATKGMAFTQYGEYWRRVRKMCTLHLLTPARVASFEGLRKAEIEAAVRRLVESSVAREVVDVGERVGELIEDTVFKMVVGKGKEKNKRYDLMEVIEEGAALSGAFNLADFVPYLAPFDLQRLTKKMRDLNKRVDKIFENIIDDHLKEEDFGRHKDLLATLLALMKNPNNEFFSSFDRDNVKAIAIDIFVGAIDTSMVTITWALAALIKHPRVMKLLQEELDSVIGRERMVMESDLPKLPFLDMVVKETFRLYPVAPLLIPHESMEDVVVNGHKILKKSRIIINFWAIGRDPNVWSKNVEEFYPERFIGKDIDVRGRDFELIPFGAGRRGCPGMQWGLLIVKLVVAQFAHCFTWELPNGMQPEKLDMVEEFGLSMPRVNKLLAIPSYRLQVAHSDIISRTSSNRGV</sequence>
<evidence type="ECO:0008006" key="14">
    <source>
        <dbReference type="Google" id="ProtNLM"/>
    </source>
</evidence>
<comment type="subcellular location">
    <subcellularLocation>
        <location evidence="2">Membrane</location>
    </subcellularLocation>
</comment>
<dbReference type="GO" id="GO:0004497">
    <property type="term" value="F:monooxygenase activity"/>
    <property type="evidence" value="ECO:0007669"/>
    <property type="project" value="UniProtKB-KW"/>
</dbReference>
<dbReference type="PRINTS" id="PR00385">
    <property type="entry name" value="P450"/>
</dbReference>
<dbReference type="EMBL" id="JAKOGI010000020">
    <property type="protein sequence ID" value="KAJ8449621.1"/>
    <property type="molecule type" value="Genomic_DNA"/>
</dbReference>
<dbReference type="InterPro" id="IPR001128">
    <property type="entry name" value="Cyt_P450"/>
</dbReference>
<dbReference type="GO" id="GO:0016705">
    <property type="term" value="F:oxidoreductase activity, acting on paired donors, with incorporation or reduction of molecular oxygen"/>
    <property type="evidence" value="ECO:0007669"/>
    <property type="project" value="InterPro"/>
</dbReference>
<dbReference type="InterPro" id="IPR017972">
    <property type="entry name" value="Cyt_P450_CS"/>
</dbReference>
<gene>
    <name evidence="12" type="ORF">Cgig2_005643</name>
</gene>
<keyword evidence="9" id="KW-0472">Membrane</keyword>
<dbReference type="GO" id="GO:0005506">
    <property type="term" value="F:iron ion binding"/>
    <property type="evidence" value="ECO:0007669"/>
    <property type="project" value="InterPro"/>
</dbReference>
<evidence type="ECO:0000313" key="13">
    <source>
        <dbReference type="Proteomes" id="UP001153076"/>
    </source>
</evidence>
<evidence type="ECO:0000313" key="12">
    <source>
        <dbReference type="EMBL" id="KAJ8449621.1"/>
    </source>
</evidence>
<keyword evidence="4 10" id="KW-0349">Heme</keyword>
<dbReference type="PROSITE" id="PS00086">
    <property type="entry name" value="CYTOCHROME_P450"/>
    <property type="match status" value="2"/>
</dbReference>
<keyword evidence="13" id="KW-1185">Reference proteome</keyword>
<dbReference type="InterPro" id="IPR002401">
    <property type="entry name" value="Cyt_P450_E_grp-I"/>
</dbReference>
<accession>A0A9Q1KRP4</accession>
<evidence type="ECO:0000256" key="10">
    <source>
        <dbReference type="PIRSR" id="PIRSR602401-1"/>
    </source>
</evidence>
<evidence type="ECO:0000256" key="11">
    <source>
        <dbReference type="RuleBase" id="RU000461"/>
    </source>
</evidence>